<organism evidence="3 4">
    <name type="scientific">Phyllachora maydis</name>
    <dbReference type="NCBI Taxonomy" id="1825666"/>
    <lineage>
        <taxon>Eukaryota</taxon>
        <taxon>Fungi</taxon>
        <taxon>Dikarya</taxon>
        <taxon>Ascomycota</taxon>
        <taxon>Pezizomycotina</taxon>
        <taxon>Sordariomycetes</taxon>
        <taxon>Sordariomycetidae</taxon>
        <taxon>Phyllachorales</taxon>
        <taxon>Phyllachoraceae</taxon>
        <taxon>Phyllachora</taxon>
    </lineage>
</organism>
<comment type="caution">
    <text evidence="3">The sequence shown here is derived from an EMBL/GenBank/DDBJ whole genome shotgun (WGS) entry which is preliminary data.</text>
</comment>
<comment type="subcellular location">
    <subcellularLocation>
        <location evidence="1">Membrane</location>
        <topology evidence="1">Multi-pass membrane protein</topology>
    </subcellularLocation>
</comment>
<feature type="transmembrane region" description="Helical" evidence="1">
    <location>
        <begin position="37"/>
        <end position="61"/>
    </location>
</feature>
<accession>A0AAD9MHN1</accession>
<dbReference type="PANTHER" id="PTHR12300">
    <property type="entry name" value="HVA22-LIKE PROTEINS"/>
    <property type="match status" value="1"/>
</dbReference>
<protein>
    <recommendedName>
        <fullName evidence="1">Protein YOP1</fullName>
    </recommendedName>
</protein>
<comment type="caution">
    <text evidence="1">Lacks conserved residue(s) required for the propagation of feature annotation.</text>
</comment>
<feature type="compositionally biased region" description="Low complexity" evidence="2">
    <location>
        <begin position="331"/>
        <end position="344"/>
    </location>
</feature>
<dbReference type="InterPro" id="IPR004345">
    <property type="entry name" value="TB2_DP1_HVA22"/>
</dbReference>
<evidence type="ECO:0000313" key="4">
    <source>
        <dbReference type="Proteomes" id="UP001217918"/>
    </source>
</evidence>
<keyword evidence="1" id="KW-0472">Membrane</keyword>
<proteinExistence type="inferred from homology"/>
<dbReference type="PANTHER" id="PTHR12300:SF177">
    <property type="entry name" value="PROTEIN YOP1"/>
    <property type="match status" value="1"/>
</dbReference>
<gene>
    <name evidence="3" type="ORF">P8C59_008956</name>
</gene>
<feature type="compositionally biased region" description="Basic and acidic residues" evidence="2">
    <location>
        <begin position="345"/>
        <end position="356"/>
    </location>
</feature>
<keyword evidence="1" id="KW-0812">Transmembrane</keyword>
<dbReference type="EMBL" id="JAQQPM010000008">
    <property type="protein sequence ID" value="KAK2074775.1"/>
    <property type="molecule type" value="Genomic_DNA"/>
</dbReference>
<name>A0AAD9MHN1_9PEZI</name>
<comment type="similarity">
    <text evidence="1">Belongs to the DP1 family.</text>
</comment>
<reference evidence="3" key="1">
    <citation type="journal article" date="2023" name="Mol. Plant Microbe Interact.">
        <title>Elucidating the Obligate Nature and Biological Capacity of an Invasive Fungal Corn Pathogen.</title>
        <authorList>
            <person name="MacCready J.S."/>
            <person name="Roggenkamp E.M."/>
            <person name="Gdanetz K."/>
            <person name="Chilvers M.I."/>
        </authorList>
    </citation>
    <scope>NUCLEOTIDE SEQUENCE</scope>
    <source>
        <strain evidence="3">PM02</strain>
    </source>
</reference>
<evidence type="ECO:0000313" key="3">
    <source>
        <dbReference type="EMBL" id="KAK2074775.1"/>
    </source>
</evidence>
<dbReference type="Proteomes" id="UP001217918">
    <property type="component" value="Unassembled WGS sequence"/>
</dbReference>
<evidence type="ECO:0000256" key="2">
    <source>
        <dbReference type="SAM" id="MobiDB-lite"/>
    </source>
</evidence>
<dbReference type="GO" id="GO:0016020">
    <property type="term" value="C:membrane"/>
    <property type="evidence" value="ECO:0007669"/>
    <property type="project" value="UniProtKB-SubCell"/>
</dbReference>
<keyword evidence="4" id="KW-1185">Reference proteome</keyword>
<feature type="region of interest" description="Disordered" evidence="2">
    <location>
        <begin position="181"/>
        <end position="200"/>
    </location>
</feature>
<dbReference type="Pfam" id="PF03134">
    <property type="entry name" value="TB2_DP1_HVA22"/>
    <property type="match status" value="1"/>
</dbReference>
<sequence>MFDLIPNLLAVLAAFLFPIFASYKALKTTDAAQLKPWLMYWVVLAAFLVVESWLGWILFWIPFYSFARLILFLYLVLPQSQGAISLYQTYVHPWLYEHELEMDEFVANVAERARKTGVAWIKDAIDYVRVSILGMPLDDGRSAAQAHHPALPPADDNSHRFVQSLLSRFYLPSGLVGAAAAAPATPDGQQPPHAPANTPDVLNYALSALSALTQTGYSRAAAGSQDPVGPPAAAYSSGSGFGSRAAPLFTSDVASYIPDSLRDPETRKAKVAAILEQLSPLQSALKSEFFKLQQQETSRREAPALSMGPDDPVTSAEDPFLEGTLGTRPPSGQSGLSGTSGLSKSRSEQDFEKLDGDISGAEDDMGEVRHRARASQQNRPSGWLPRFSWSSSVEK</sequence>
<keyword evidence="1" id="KW-1133">Transmembrane helix</keyword>
<dbReference type="AlphaFoldDB" id="A0AAD9MHN1"/>
<evidence type="ECO:0000256" key="1">
    <source>
        <dbReference type="RuleBase" id="RU362006"/>
    </source>
</evidence>
<feature type="region of interest" description="Disordered" evidence="2">
    <location>
        <begin position="292"/>
        <end position="395"/>
    </location>
</feature>